<name>A0A2A9NND7_9AGAR</name>
<dbReference type="AlphaFoldDB" id="A0A2A9NND7"/>
<reference evidence="1 2" key="1">
    <citation type="submission" date="2014-02" db="EMBL/GenBank/DDBJ databases">
        <title>Transposable element dynamics among asymbiotic and ectomycorrhizal Amanita fungi.</title>
        <authorList>
            <consortium name="DOE Joint Genome Institute"/>
            <person name="Hess J."/>
            <person name="Skrede I."/>
            <person name="Wolfe B."/>
            <person name="LaButti K."/>
            <person name="Ohm R.A."/>
            <person name="Grigoriev I.V."/>
            <person name="Pringle A."/>
        </authorList>
    </citation>
    <scope>NUCLEOTIDE SEQUENCE [LARGE SCALE GENOMIC DNA]</scope>
    <source>
        <strain evidence="1 2">SKay4041</strain>
    </source>
</reference>
<gene>
    <name evidence="1" type="ORF">AMATHDRAFT_140125</name>
</gene>
<evidence type="ECO:0000313" key="2">
    <source>
        <dbReference type="Proteomes" id="UP000242287"/>
    </source>
</evidence>
<organism evidence="1 2">
    <name type="scientific">Amanita thiersii Skay4041</name>
    <dbReference type="NCBI Taxonomy" id="703135"/>
    <lineage>
        <taxon>Eukaryota</taxon>
        <taxon>Fungi</taxon>
        <taxon>Dikarya</taxon>
        <taxon>Basidiomycota</taxon>
        <taxon>Agaricomycotina</taxon>
        <taxon>Agaricomycetes</taxon>
        <taxon>Agaricomycetidae</taxon>
        <taxon>Agaricales</taxon>
        <taxon>Pluteineae</taxon>
        <taxon>Amanitaceae</taxon>
        <taxon>Amanita</taxon>
    </lineage>
</organism>
<protein>
    <submittedName>
        <fullName evidence="1">Uncharacterized protein</fullName>
    </submittedName>
</protein>
<dbReference type="OrthoDB" id="2497589at2759"/>
<proteinExistence type="predicted"/>
<dbReference type="Proteomes" id="UP000242287">
    <property type="component" value="Unassembled WGS sequence"/>
</dbReference>
<accession>A0A2A9NND7</accession>
<dbReference type="EMBL" id="KZ301979">
    <property type="protein sequence ID" value="PFH52495.1"/>
    <property type="molecule type" value="Genomic_DNA"/>
</dbReference>
<evidence type="ECO:0000313" key="1">
    <source>
        <dbReference type="EMBL" id="PFH52495.1"/>
    </source>
</evidence>
<sequence length="75" mass="7956">MPASAFKAKARPLHVKLTDDVASDTASEGNTVGELTLNPSSFNTGSYGWKGSKRITVELDDAEGGEKTKVQVMLT</sequence>
<keyword evidence="2" id="KW-1185">Reference proteome</keyword>